<dbReference type="SUPFAM" id="SSF82199">
    <property type="entry name" value="SET domain"/>
    <property type="match status" value="1"/>
</dbReference>
<dbReference type="InterPro" id="IPR046341">
    <property type="entry name" value="SET_dom_sf"/>
</dbReference>
<dbReference type="STRING" id="1664694.A0A0N0NN42"/>
<name>A0A0N0NN42_9EURO</name>
<keyword evidence="2" id="KW-1185">Reference proteome</keyword>
<dbReference type="GO" id="GO:0005634">
    <property type="term" value="C:nucleus"/>
    <property type="evidence" value="ECO:0007669"/>
    <property type="project" value="TreeGrafter"/>
</dbReference>
<dbReference type="VEuPathDB" id="FungiDB:AB675_10592"/>
<protein>
    <recommendedName>
        <fullName evidence="3">SET domain-containing protein</fullName>
    </recommendedName>
</protein>
<dbReference type="InterPro" id="IPR050869">
    <property type="entry name" value="H3K4_H4K5_MeTrfase"/>
</dbReference>
<evidence type="ECO:0008006" key="3">
    <source>
        <dbReference type="Google" id="ProtNLM"/>
    </source>
</evidence>
<sequence length="291" mass="32617">MSDSVQLKPLPKVHHGSISVHALRPIDAGDELRITYIDAAADRARRQSELLERYFFFCDCARCEREKASKGMASQAPSTTLTEAIQILKSSSSQPPSLLEQYLPRLQSSMSALSSQQVPYPITSYPLPQLRHQIILALIATQDFHGAMRQNVVLSFKIDPILYQSPGIPAALSANGVYCDYYDTALQTTSKDPPLQTGIQELTEDVLGKHYLDYRHDRTEHIVDSRKKGQMELMIMQAQQEITAGGLSAGLGPEWMKQLSEGQNYQDRVQEWIETVASEVLEKEAGRERLP</sequence>
<organism evidence="1 2">
    <name type="scientific">Cyphellophora attinorum</name>
    <dbReference type="NCBI Taxonomy" id="1664694"/>
    <lineage>
        <taxon>Eukaryota</taxon>
        <taxon>Fungi</taxon>
        <taxon>Dikarya</taxon>
        <taxon>Ascomycota</taxon>
        <taxon>Pezizomycotina</taxon>
        <taxon>Eurotiomycetes</taxon>
        <taxon>Chaetothyriomycetidae</taxon>
        <taxon>Chaetothyriales</taxon>
        <taxon>Cyphellophoraceae</taxon>
        <taxon>Cyphellophora</taxon>
    </lineage>
</organism>
<evidence type="ECO:0000313" key="1">
    <source>
        <dbReference type="EMBL" id="KPI40949.1"/>
    </source>
</evidence>
<dbReference type="EMBL" id="LFJN01000011">
    <property type="protein sequence ID" value="KPI40949.1"/>
    <property type="molecule type" value="Genomic_DNA"/>
</dbReference>
<comment type="caution">
    <text evidence="1">The sequence shown here is derived from an EMBL/GenBank/DDBJ whole genome shotgun (WGS) entry which is preliminary data.</text>
</comment>
<dbReference type="Gene3D" id="2.170.270.10">
    <property type="entry name" value="SET domain"/>
    <property type="match status" value="1"/>
</dbReference>
<dbReference type="CDD" id="cd20071">
    <property type="entry name" value="SET_SMYD"/>
    <property type="match status" value="1"/>
</dbReference>
<dbReference type="GeneID" id="28731255"/>
<proteinExistence type="predicted"/>
<dbReference type="AlphaFoldDB" id="A0A0N0NN42"/>
<gene>
    <name evidence="1" type="ORF">AB675_10592</name>
</gene>
<reference evidence="1 2" key="1">
    <citation type="submission" date="2015-06" db="EMBL/GenBank/DDBJ databases">
        <title>Draft genome of the ant-associated black yeast Phialophora attae CBS 131958.</title>
        <authorList>
            <person name="Moreno L.F."/>
            <person name="Stielow B.J."/>
            <person name="de Hoog S."/>
            <person name="Vicente V.A."/>
            <person name="Weiss V.A."/>
            <person name="de Vries M."/>
            <person name="Cruz L.M."/>
            <person name="Souza E.M."/>
        </authorList>
    </citation>
    <scope>NUCLEOTIDE SEQUENCE [LARGE SCALE GENOMIC DNA]</scope>
    <source>
        <strain evidence="1 2">CBS 131958</strain>
    </source>
</reference>
<evidence type="ECO:0000313" key="2">
    <source>
        <dbReference type="Proteomes" id="UP000038010"/>
    </source>
</evidence>
<dbReference type="RefSeq" id="XP_018000912.1">
    <property type="nucleotide sequence ID" value="XM_018139375.1"/>
</dbReference>
<accession>A0A0N0NN42</accession>
<dbReference type="PANTHER" id="PTHR12197:SF251">
    <property type="entry name" value="EG:BACR7C10.4 PROTEIN"/>
    <property type="match status" value="1"/>
</dbReference>
<dbReference type="OrthoDB" id="5945798at2759"/>
<dbReference type="Proteomes" id="UP000038010">
    <property type="component" value="Unassembled WGS sequence"/>
</dbReference>
<dbReference type="PANTHER" id="PTHR12197">
    <property type="entry name" value="HISTONE-LYSINE N-METHYLTRANSFERASE SMYD"/>
    <property type="match status" value="1"/>
</dbReference>